<dbReference type="Pfam" id="PF00561">
    <property type="entry name" value="Abhydrolase_1"/>
    <property type="match status" value="1"/>
</dbReference>
<dbReference type="EMBL" id="AZFM01000022">
    <property type="protein sequence ID" value="KRL89519.1"/>
    <property type="molecule type" value="Genomic_DNA"/>
</dbReference>
<dbReference type="STRING" id="1423763.FC46_GL000789"/>
<dbReference type="AlphaFoldDB" id="A0A0R1U898"/>
<dbReference type="RefSeq" id="WP_057799151.1">
    <property type="nucleotide sequence ID" value="NZ_AZFM01000022.1"/>
</dbReference>
<dbReference type="PANTHER" id="PTHR43798:SF33">
    <property type="entry name" value="HYDROLASE, PUTATIVE (AFU_ORTHOLOGUE AFUA_2G14860)-RELATED"/>
    <property type="match status" value="1"/>
</dbReference>
<dbReference type="GO" id="GO:0016746">
    <property type="term" value="F:acyltransferase activity"/>
    <property type="evidence" value="ECO:0007669"/>
    <property type="project" value="UniProtKB-KW"/>
</dbReference>
<dbReference type="InterPro" id="IPR029058">
    <property type="entry name" value="AB_hydrolase_fold"/>
</dbReference>
<keyword evidence="3" id="KW-1185">Reference proteome</keyword>
<dbReference type="Gene3D" id="3.40.50.1820">
    <property type="entry name" value="alpha/beta hydrolase"/>
    <property type="match status" value="1"/>
</dbReference>
<accession>A0A0R1U898</accession>
<comment type="caution">
    <text evidence="2">The sequence shown here is derived from an EMBL/GenBank/DDBJ whole genome shotgun (WGS) entry which is preliminary data.</text>
</comment>
<dbReference type="InterPro" id="IPR050266">
    <property type="entry name" value="AB_hydrolase_sf"/>
</dbReference>
<dbReference type="PATRIC" id="fig|1423763.3.peg.797"/>
<dbReference type="GO" id="GO:0016020">
    <property type="term" value="C:membrane"/>
    <property type="evidence" value="ECO:0007669"/>
    <property type="project" value="TreeGrafter"/>
</dbReference>
<gene>
    <name evidence="2" type="ORF">FC46_GL000789</name>
</gene>
<evidence type="ECO:0000259" key="1">
    <source>
        <dbReference type="Pfam" id="PF00561"/>
    </source>
</evidence>
<dbReference type="Proteomes" id="UP000051036">
    <property type="component" value="Unassembled WGS sequence"/>
</dbReference>
<feature type="domain" description="AB hydrolase-1" evidence="1">
    <location>
        <begin position="22"/>
        <end position="133"/>
    </location>
</feature>
<protein>
    <submittedName>
        <fullName evidence="2">Hydrolase or acyltransferase</fullName>
    </submittedName>
</protein>
<dbReference type="InterPro" id="IPR000073">
    <property type="entry name" value="AB_hydrolase_1"/>
</dbReference>
<evidence type="ECO:0000313" key="2">
    <source>
        <dbReference type="EMBL" id="KRL89519.1"/>
    </source>
</evidence>
<keyword evidence="2" id="KW-0012">Acyltransferase</keyword>
<dbReference type="GO" id="GO:0016787">
    <property type="term" value="F:hydrolase activity"/>
    <property type="evidence" value="ECO:0007669"/>
    <property type="project" value="UniProtKB-KW"/>
</dbReference>
<dbReference type="PANTHER" id="PTHR43798">
    <property type="entry name" value="MONOACYLGLYCEROL LIPASE"/>
    <property type="match status" value="1"/>
</dbReference>
<keyword evidence="2" id="KW-0808">Transferase</keyword>
<keyword evidence="2" id="KW-0378">Hydrolase</keyword>
<name>A0A0R1U898_9LACO</name>
<reference evidence="2 3" key="1">
    <citation type="journal article" date="2015" name="Genome Announc.">
        <title>Expanding the biotechnology potential of lactobacilli through comparative genomics of 213 strains and associated genera.</title>
        <authorList>
            <person name="Sun Z."/>
            <person name="Harris H.M."/>
            <person name="McCann A."/>
            <person name="Guo C."/>
            <person name="Argimon S."/>
            <person name="Zhang W."/>
            <person name="Yang X."/>
            <person name="Jeffery I.B."/>
            <person name="Cooney J.C."/>
            <person name="Kagawa T.F."/>
            <person name="Liu W."/>
            <person name="Song Y."/>
            <person name="Salvetti E."/>
            <person name="Wrobel A."/>
            <person name="Rasinkangas P."/>
            <person name="Parkhill J."/>
            <person name="Rea M.C."/>
            <person name="O'Sullivan O."/>
            <person name="Ritari J."/>
            <person name="Douillard F.P."/>
            <person name="Paul Ross R."/>
            <person name="Yang R."/>
            <person name="Briner A.E."/>
            <person name="Felis G.E."/>
            <person name="de Vos W.M."/>
            <person name="Barrangou R."/>
            <person name="Klaenhammer T.R."/>
            <person name="Caufield P.W."/>
            <person name="Cui Y."/>
            <person name="Zhang H."/>
            <person name="O'Toole P.W."/>
        </authorList>
    </citation>
    <scope>NUCLEOTIDE SEQUENCE [LARGE SCALE GENOMIC DNA]</scope>
    <source>
        <strain evidence="2 3">DSM 16043</strain>
    </source>
</reference>
<organism evidence="2 3">
    <name type="scientific">Lactobacillus kalixensis DSM 16043</name>
    <dbReference type="NCBI Taxonomy" id="1423763"/>
    <lineage>
        <taxon>Bacteria</taxon>
        <taxon>Bacillati</taxon>
        <taxon>Bacillota</taxon>
        <taxon>Bacilli</taxon>
        <taxon>Lactobacillales</taxon>
        <taxon>Lactobacillaceae</taxon>
        <taxon>Lactobacillus</taxon>
    </lineage>
</organism>
<sequence>MKFRTSDGVSLHYTDTGIEDKPVIVGIPGIGGTIQMWQKLIELFGDEFRFIMLDPRNQGESQRTFQGQRIARHAADLAELFNKLDLHNVISIGNSMGAANFWAYLGQYGQGRLSCMIDLDQPPKMISDDSWNYGFKDLNWDNYPEYLKFDFGKATYAHIDDQMFNNAKAEYQKFPYDPAENYLCLVDHAQQDWRDIILTMPVPMLVIAGKNSPYFDYHFTEAIKNINDQIETEVIDDCGHLIQAEQPEKAHEIIMEFLKKHKII</sequence>
<dbReference type="OrthoDB" id="9805423at2"/>
<proteinExistence type="predicted"/>
<evidence type="ECO:0000313" key="3">
    <source>
        <dbReference type="Proteomes" id="UP000051036"/>
    </source>
</evidence>
<dbReference type="SUPFAM" id="SSF53474">
    <property type="entry name" value="alpha/beta-Hydrolases"/>
    <property type="match status" value="1"/>
</dbReference>